<dbReference type="Proteomes" id="UP000304941">
    <property type="component" value="Unassembled WGS sequence"/>
</dbReference>
<dbReference type="InterPro" id="IPR036388">
    <property type="entry name" value="WH-like_DNA-bd_sf"/>
</dbReference>
<dbReference type="InterPro" id="IPR039420">
    <property type="entry name" value="WalR-like"/>
</dbReference>
<dbReference type="EMBL" id="VBVZ01000617">
    <property type="protein sequence ID" value="TLG88143.1"/>
    <property type="molecule type" value="Genomic_DNA"/>
</dbReference>
<dbReference type="SMART" id="SM00421">
    <property type="entry name" value="HTH_LUXR"/>
    <property type="match status" value="1"/>
</dbReference>
<dbReference type="RefSeq" id="WP_138453763.1">
    <property type="nucleotide sequence ID" value="NZ_VBVZ01000617.1"/>
</dbReference>
<dbReference type="PRINTS" id="PR00038">
    <property type="entry name" value="HTHLUXR"/>
</dbReference>
<evidence type="ECO:0000313" key="9">
    <source>
        <dbReference type="Proteomes" id="UP000304941"/>
    </source>
</evidence>
<evidence type="ECO:0000256" key="3">
    <source>
        <dbReference type="ARBA" id="ARBA00023125"/>
    </source>
</evidence>
<comment type="caution">
    <text evidence="8">The sequence shown here is derived from an EMBL/GenBank/DDBJ whole genome shotgun (WGS) entry which is preliminary data.</text>
</comment>
<dbReference type="PROSITE" id="PS50110">
    <property type="entry name" value="RESPONSE_REGULATORY"/>
    <property type="match status" value="1"/>
</dbReference>
<evidence type="ECO:0000256" key="1">
    <source>
        <dbReference type="ARBA" id="ARBA00022553"/>
    </source>
</evidence>
<keyword evidence="3" id="KW-0238">DNA-binding</keyword>
<name>A0ABY2TXA5_9PSED</name>
<evidence type="ECO:0000259" key="7">
    <source>
        <dbReference type="PROSITE" id="PS50110"/>
    </source>
</evidence>
<dbReference type="SMART" id="SM00448">
    <property type="entry name" value="REC"/>
    <property type="match status" value="1"/>
</dbReference>
<protein>
    <submittedName>
        <fullName evidence="8">Response regulator transcription factor</fullName>
    </submittedName>
</protein>
<organism evidence="8 9">
    <name type="scientific">Pseudomonas edaphica</name>
    <dbReference type="NCBI Taxonomy" id="2006980"/>
    <lineage>
        <taxon>Bacteria</taxon>
        <taxon>Pseudomonadati</taxon>
        <taxon>Pseudomonadota</taxon>
        <taxon>Gammaproteobacteria</taxon>
        <taxon>Pseudomonadales</taxon>
        <taxon>Pseudomonadaceae</taxon>
        <taxon>Pseudomonas</taxon>
    </lineage>
</organism>
<keyword evidence="1 5" id="KW-0597">Phosphoprotein</keyword>
<accession>A0ABY2TXA5</accession>
<dbReference type="InterPro" id="IPR011006">
    <property type="entry name" value="CheY-like_superfamily"/>
</dbReference>
<evidence type="ECO:0000256" key="4">
    <source>
        <dbReference type="ARBA" id="ARBA00023163"/>
    </source>
</evidence>
<dbReference type="InterPro" id="IPR058245">
    <property type="entry name" value="NreC/VraR/RcsB-like_REC"/>
</dbReference>
<dbReference type="PANTHER" id="PTHR43214">
    <property type="entry name" value="TWO-COMPONENT RESPONSE REGULATOR"/>
    <property type="match status" value="1"/>
</dbReference>
<gene>
    <name evidence="8" type="ORF">FEM54_27660</name>
</gene>
<dbReference type="CDD" id="cd06170">
    <property type="entry name" value="LuxR_C_like"/>
    <property type="match status" value="1"/>
</dbReference>
<dbReference type="Gene3D" id="1.10.10.10">
    <property type="entry name" value="Winged helix-like DNA-binding domain superfamily/Winged helix DNA-binding domain"/>
    <property type="match status" value="1"/>
</dbReference>
<dbReference type="CDD" id="cd17535">
    <property type="entry name" value="REC_NarL-like"/>
    <property type="match status" value="1"/>
</dbReference>
<dbReference type="InterPro" id="IPR000792">
    <property type="entry name" value="Tscrpt_reg_LuxR_C"/>
</dbReference>
<dbReference type="InterPro" id="IPR001789">
    <property type="entry name" value="Sig_transdc_resp-reg_receiver"/>
</dbReference>
<dbReference type="Pfam" id="PF00196">
    <property type="entry name" value="GerE"/>
    <property type="match status" value="1"/>
</dbReference>
<feature type="modified residue" description="4-aspartylphosphate" evidence="5">
    <location>
        <position position="53"/>
    </location>
</feature>
<keyword evidence="2" id="KW-0805">Transcription regulation</keyword>
<keyword evidence="9" id="KW-1185">Reference proteome</keyword>
<dbReference type="PROSITE" id="PS50043">
    <property type="entry name" value="HTH_LUXR_2"/>
    <property type="match status" value="1"/>
</dbReference>
<feature type="domain" description="Response regulatory" evidence="7">
    <location>
        <begin position="3"/>
        <end position="118"/>
    </location>
</feature>
<evidence type="ECO:0000313" key="8">
    <source>
        <dbReference type="EMBL" id="TLG88143.1"/>
    </source>
</evidence>
<evidence type="ECO:0000256" key="5">
    <source>
        <dbReference type="PROSITE-ProRule" id="PRU00169"/>
    </source>
</evidence>
<evidence type="ECO:0000259" key="6">
    <source>
        <dbReference type="PROSITE" id="PS50043"/>
    </source>
</evidence>
<dbReference type="PROSITE" id="PS00622">
    <property type="entry name" value="HTH_LUXR_1"/>
    <property type="match status" value="1"/>
</dbReference>
<dbReference type="SUPFAM" id="SSF52172">
    <property type="entry name" value="CheY-like"/>
    <property type="match status" value="1"/>
</dbReference>
<proteinExistence type="predicted"/>
<dbReference type="Gene3D" id="3.40.50.2300">
    <property type="match status" value="1"/>
</dbReference>
<keyword evidence="4" id="KW-0804">Transcription</keyword>
<dbReference type="Pfam" id="PF00072">
    <property type="entry name" value="Response_reg"/>
    <property type="match status" value="1"/>
</dbReference>
<dbReference type="PANTHER" id="PTHR43214:SF41">
    <property type="entry name" value="NITRATE_NITRITE RESPONSE REGULATOR PROTEIN NARP"/>
    <property type="match status" value="1"/>
</dbReference>
<reference evidence="8 9" key="1">
    <citation type="submission" date="2019-05" db="EMBL/GenBank/DDBJ databases">
        <title>Pseudomonas edaphica sp. nov., isolated from rhizospheric soil of Cistus ladanifer L. in Spain.</title>
        <authorList>
            <person name="Peix A."/>
        </authorList>
    </citation>
    <scope>NUCLEOTIDE SEQUENCE [LARGE SCALE GENOMIC DNA]</scope>
    <source>
        <strain evidence="8 9">RD25</strain>
    </source>
</reference>
<feature type="domain" description="HTH luxR-type" evidence="6">
    <location>
        <begin position="141"/>
        <end position="206"/>
    </location>
</feature>
<evidence type="ECO:0000256" key="2">
    <source>
        <dbReference type="ARBA" id="ARBA00023015"/>
    </source>
</evidence>
<sequence length="208" mass="22859">MLKALVVDDHPFIRASVKMVLASAGLEVVAEAGNGVEALHLARTHEPQLILLDISMPLLDGLGVIDRVTKLELNSKILVLTSLEPAFYAQRCMSAGAHGYVSKSDDLKELSRAIKALMSGYTHFPILSSSSVRQIDATSSEQELVQKLSNRELAVLQQLARGFSNKEIGNAMLLSNKTVSNYKNRLIEKLNVKSLIYLAEFAKRNKLI</sequence>